<dbReference type="GO" id="GO:0016491">
    <property type="term" value="F:oxidoreductase activity"/>
    <property type="evidence" value="ECO:0007669"/>
    <property type="project" value="UniProtKB-ARBA"/>
</dbReference>
<feature type="domain" description="4Fe-4S ferredoxin-type" evidence="1">
    <location>
        <begin position="85"/>
        <end position="114"/>
    </location>
</feature>
<dbReference type="InterPro" id="IPR027417">
    <property type="entry name" value="P-loop_NTPase"/>
</dbReference>
<dbReference type="CDD" id="cd03110">
    <property type="entry name" value="SIMIBI_bact_arch"/>
    <property type="match status" value="1"/>
</dbReference>
<dbReference type="AlphaFoldDB" id="A0A0M0BUQ6"/>
<dbReference type="PROSITE" id="PS00198">
    <property type="entry name" value="4FE4S_FER_1"/>
    <property type="match status" value="1"/>
</dbReference>
<name>A0A0M0BUQ6_9ARCH</name>
<dbReference type="InterPro" id="IPR017896">
    <property type="entry name" value="4Fe4S_Fe-S-bd"/>
</dbReference>
<evidence type="ECO:0000259" key="1">
    <source>
        <dbReference type="PROSITE" id="PS51379"/>
    </source>
</evidence>
<dbReference type="SUPFAM" id="SSF52540">
    <property type="entry name" value="P-loop containing nucleoside triphosphate hydrolases"/>
    <property type="match status" value="1"/>
</dbReference>
<gene>
    <name evidence="2" type="ORF">AC477_03120</name>
</gene>
<dbReference type="EMBL" id="LFWU01000070">
    <property type="protein sequence ID" value="KON32352.1"/>
    <property type="molecule type" value="Genomic_DNA"/>
</dbReference>
<organism evidence="2 3">
    <name type="scientific">miscellaneous Crenarchaeota group-1 archaeon SG8-32-1</name>
    <dbReference type="NCBI Taxonomy" id="1685124"/>
    <lineage>
        <taxon>Archaea</taxon>
        <taxon>Candidatus Bathyarchaeota</taxon>
        <taxon>MCG-1</taxon>
    </lineage>
</organism>
<dbReference type="Gene3D" id="3.40.50.300">
    <property type="entry name" value="P-loop containing nucleotide triphosphate hydrolases"/>
    <property type="match status" value="1"/>
</dbReference>
<accession>A0A0M0BUQ6</accession>
<dbReference type="PROSITE" id="PS51379">
    <property type="entry name" value="4FE4S_FER_2"/>
    <property type="match status" value="2"/>
</dbReference>
<dbReference type="PANTHER" id="PTHR43534:SF1">
    <property type="entry name" value="4FE-4S CLUSTER CONTAINING PARA FAMILY ATPASE PROTEIN"/>
    <property type="match status" value="1"/>
</dbReference>
<feature type="domain" description="4Fe-4S ferredoxin-type" evidence="1">
    <location>
        <begin position="60"/>
        <end position="84"/>
    </location>
</feature>
<dbReference type="Proteomes" id="UP000037237">
    <property type="component" value="Unassembled WGS sequence"/>
</dbReference>
<proteinExistence type="predicted"/>
<comment type="caution">
    <text evidence="2">The sequence shown here is derived from an EMBL/GenBank/DDBJ whole genome shotgun (WGS) entry which is preliminary data.</text>
</comment>
<dbReference type="Pfam" id="PF01656">
    <property type="entry name" value="CbiA"/>
    <property type="match status" value="1"/>
</dbReference>
<sequence>MVKEITVLSGKGGTGKTSLTASFMAISQNTVVTDCDVDAPDLHMLLKPEVMEKHEFKASRVAEIDEKLCIHCKKCEELCHFGAIAEQKVDPILCEGCGVCEYICPVAAVELAKRVSGNAFLSTTPYGPMSHALLNPGAENSGKLVAFVRQNAKKIAEKENCELIINDGPPGIGCPVIASLGGVDLGLIVTEPTLSGIHDMERALGLLNHFKIPGLVCVNKFDINEENTERIVQFCLSNCIKVAGKIPFDPIVTEAMVAGKPIIEFAPKNNVSKAIKEIWEHTQTCLFEF</sequence>
<evidence type="ECO:0000313" key="3">
    <source>
        <dbReference type="Proteomes" id="UP000037237"/>
    </source>
</evidence>
<dbReference type="InterPro" id="IPR002586">
    <property type="entry name" value="CobQ/CobB/MinD/ParA_Nub-bd_dom"/>
</dbReference>
<dbReference type="PATRIC" id="fig|1685124.3.peg.586"/>
<reference evidence="2 3" key="1">
    <citation type="submission" date="2015-06" db="EMBL/GenBank/DDBJ databases">
        <title>New insights into the roles of widespread benthic archaea in carbon and nitrogen cycling.</title>
        <authorList>
            <person name="Lazar C.S."/>
            <person name="Baker B.J."/>
            <person name="Seitz K.W."/>
            <person name="Hyde A.S."/>
            <person name="Dick G.J."/>
            <person name="Hinrichs K.-U."/>
            <person name="Teske A.P."/>
        </authorList>
    </citation>
    <scope>NUCLEOTIDE SEQUENCE [LARGE SCALE GENOMIC DNA]</scope>
    <source>
        <strain evidence="2">SG8-32-1</strain>
    </source>
</reference>
<evidence type="ECO:0000313" key="2">
    <source>
        <dbReference type="EMBL" id="KON32352.1"/>
    </source>
</evidence>
<dbReference type="PANTHER" id="PTHR43534">
    <property type="entry name" value="MIND SUPERFAMILY P-LOOP ATPASE CONTAINING AN INSERTED FERREDOXIN DOMAIN"/>
    <property type="match status" value="1"/>
</dbReference>
<dbReference type="InterPro" id="IPR017900">
    <property type="entry name" value="4Fe4S_Fe_S_CS"/>
</dbReference>
<dbReference type="Gene3D" id="3.30.70.20">
    <property type="match status" value="1"/>
</dbReference>
<protein>
    <submittedName>
        <fullName evidence="2">(4Fe-4S)-binding protein</fullName>
    </submittedName>
</protein>